<dbReference type="Pfam" id="PF00561">
    <property type="entry name" value="Abhydrolase_1"/>
    <property type="match status" value="1"/>
</dbReference>
<dbReference type="EMBL" id="QOVF01000001">
    <property type="protein sequence ID" value="KAA0696647.1"/>
    <property type="molecule type" value="Genomic_DNA"/>
</dbReference>
<keyword evidence="2" id="KW-0378">Hydrolase</keyword>
<evidence type="ECO:0000313" key="3">
    <source>
        <dbReference type="Proteomes" id="UP000463138"/>
    </source>
</evidence>
<sequence>MPHAMINGCSLFYTDQGDGEVVLLIHGLGSSTRDWEYQLPSLLPQYRVICLDMRGHGQSDKPKGGYSIKGFADDCIAFIEQLNLEKPHIVGISMGGMIAFQLATQRPELPASLTIVNSAPEVIPRKPAEYLMVAKRLFFAHVLPLSVTARGLAKLLFPKPEHASIRETFESRWNENDRSAYLASLRAIIGWGVSDRLDRINCPVLVISGDQDYTPVESKREYVSRLGDARLEVIEDSRHGTPIDQADNFNALLLDFLRQSGSAAPTQNAMNQPL</sequence>
<reference evidence="2 3" key="1">
    <citation type="submission" date="2018-07" db="EMBL/GenBank/DDBJ databases">
        <title>Pseudomonas laoshanensis sp. nov., isolated from soil.</title>
        <authorList>
            <person name="Sun J."/>
            <person name="Yu L."/>
            <person name="Wang M."/>
            <person name="Zhang C."/>
        </authorList>
    </citation>
    <scope>NUCLEOTIDE SEQUENCE [LARGE SCALE GENOMIC DNA]</scope>
    <source>
        <strain evidence="2 3">Y22</strain>
    </source>
</reference>
<dbReference type="InterPro" id="IPR029058">
    <property type="entry name" value="AB_hydrolase_fold"/>
</dbReference>
<dbReference type="GO" id="GO:0047372">
    <property type="term" value="F:monoacylglycerol lipase activity"/>
    <property type="evidence" value="ECO:0007669"/>
    <property type="project" value="TreeGrafter"/>
</dbReference>
<name>A0A7V7GWG8_9GAMM</name>
<dbReference type="GO" id="GO:0016020">
    <property type="term" value="C:membrane"/>
    <property type="evidence" value="ECO:0007669"/>
    <property type="project" value="TreeGrafter"/>
</dbReference>
<dbReference type="PRINTS" id="PR00111">
    <property type="entry name" value="ABHYDROLASE"/>
</dbReference>
<accession>A0A7V7GWG8</accession>
<dbReference type="PANTHER" id="PTHR43798:SF5">
    <property type="entry name" value="MONOACYLGLYCEROL LIPASE ABHD6"/>
    <property type="match status" value="1"/>
</dbReference>
<dbReference type="InterPro" id="IPR050266">
    <property type="entry name" value="AB_hydrolase_sf"/>
</dbReference>
<dbReference type="RefSeq" id="WP_149331592.1">
    <property type="nucleotide sequence ID" value="NZ_QOVF01000001.1"/>
</dbReference>
<organism evidence="2 3">
    <name type="scientific">Halopseudomonas laoshanensis</name>
    <dbReference type="NCBI Taxonomy" id="2268758"/>
    <lineage>
        <taxon>Bacteria</taxon>
        <taxon>Pseudomonadati</taxon>
        <taxon>Pseudomonadota</taxon>
        <taxon>Gammaproteobacteria</taxon>
        <taxon>Pseudomonadales</taxon>
        <taxon>Pseudomonadaceae</taxon>
        <taxon>Halopseudomonas</taxon>
    </lineage>
</organism>
<dbReference type="InterPro" id="IPR000073">
    <property type="entry name" value="AB_hydrolase_1"/>
</dbReference>
<dbReference type="GO" id="GO:0046464">
    <property type="term" value="P:acylglycerol catabolic process"/>
    <property type="evidence" value="ECO:0007669"/>
    <property type="project" value="TreeGrafter"/>
</dbReference>
<keyword evidence="3" id="KW-1185">Reference proteome</keyword>
<feature type="domain" description="AB hydrolase-1" evidence="1">
    <location>
        <begin position="21"/>
        <end position="118"/>
    </location>
</feature>
<gene>
    <name evidence="2" type="ORF">DT594_04760</name>
</gene>
<proteinExistence type="predicted"/>
<dbReference type="PANTHER" id="PTHR43798">
    <property type="entry name" value="MONOACYLGLYCEROL LIPASE"/>
    <property type="match status" value="1"/>
</dbReference>
<dbReference type="Proteomes" id="UP000463138">
    <property type="component" value="Unassembled WGS sequence"/>
</dbReference>
<comment type="caution">
    <text evidence="2">The sequence shown here is derived from an EMBL/GenBank/DDBJ whole genome shotgun (WGS) entry which is preliminary data.</text>
</comment>
<evidence type="ECO:0000259" key="1">
    <source>
        <dbReference type="Pfam" id="PF00561"/>
    </source>
</evidence>
<dbReference type="OrthoDB" id="9780765at2"/>
<dbReference type="Gene3D" id="3.40.50.1820">
    <property type="entry name" value="alpha/beta hydrolase"/>
    <property type="match status" value="1"/>
</dbReference>
<dbReference type="SUPFAM" id="SSF53474">
    <property type="entry name" value="alpha/beta-Hydrolases"/>
    <property type="match status" value="1"/>
</dbReference>
<protein>
    <submittedName>
        <fullName evidence="2">Alpha/beta hydrolase</fullName>
    </submittedName>
</protein>
<dbReference type="AlphaFoldDB" id="A0A7V7GWG8"/>
<evidence type="ECO:0000313" key="2">
    <source>
        <dbReference type="EMBL" id="KAA0696647.1"/>
    </source>
</evidence>